<evidence type="ECO:0000313" key="3">
    <source>
        <dbReference type="EMBL" id="KAL1852775.1"/>
    </source>
</evidence>
<protein>
    <recommendedName>
        <fullName evidence="5">Protein CAP22</fullName>
    </recommendedName>
</protein>
<comment type="caution">
    <text evidence="3">The sequence shown here is derived from an EMBL/GenBank/DDBJ whole genome shotgun (WGS) entry which is preliminary data.</text>
</comment>
<dbReference type="EMBL" id="JAZHXJ010000733">
    <property type="protein sequence ID" value="KAL1852775.1"/>
    <property type="molecule type" value="Genomic_DNA"/>
</dbReference>
<name>A0ABR3W423_9PEZI</name>
<dbReference type="Proteomes" id="UP001586593">
    <property type="component" value="Unassembled WGS sequence"/>
</dbReference>
<reference evidence="3 4" key="1">
    <citation type="journal article" date="2024" name="Commun. Biol.">
        <title>Comparative genomic analysis of thermophilic fungi reveals convergent evolutionary adaptations and gene losses.</title>
        <authorList>
            <person name="Steindorff A.S."/>
            <person name="Aguilar-Pontes M.V."/>
            <person name="Robinson A.J."/>
            <person name="Andreopoulos B."/>
            <person name="LaButti K."/>
            <person name="Kuo A."/>
            <person name="Mondo S."/>
            <person name="Riley R."/>
            <person name="Otillar R."/>
            <person name="Haridas S."/>
            <person name="Lipzen A."/>
            <person name="Grimwood J."/>
            <person name="Schmutz J."/>
            <person name="Clum A."/>
            <person name="Reid I.D."/>
            <person name="Moisan M.C."/>
            <person name="Butler G."/>
            <person name="Nguyen T.T.M."/>
            <person name="Dewar K."/>
            <person name="Conant G."/>
            <person name="Drula E."/>
            <person name="Henrissat B."/>
            <person name="Hansel C."/>
            <person name="Singer S."/>
            <person name="Hutchinson M.I."/>
            <person name="de Vries R.P."/>
            <person name="Natvig D.O."/>
            <person name="Powell A.J."/>
            <person name="Tsang A."/>
            <person name="Grigoriev I.V."/>
        </authorList>
    </citation>
    <scope>NUCLEOTIDE SEQUENCE [LARGE SCALE GENOMIC DNA]</scope>
    <source>
        <strain evidence="3 4">ATCC 24622</strain>
    </source>
</reference>
<feature type="chain" id="PRO_5045752656" description="Protein CAP22" evidence="2">
    <location>
        <begin position="18"/>
        <end position="195"/>
    </location>
</feature>
<keyword evidence="2" id="KW-0732">Signal</keyword>
<evidence type="ECO:0000256" key="2">
    <source>
        <dbReference type="SAM" id="SignalP"/>
    </source>
</evidence>
<feature type="signal peptide" evidence="2">
    <location>
        <begin position="1"/>
        <end position="17"/>
    </location>
</feature>
<organism evidence="3 4">
    <name type="scientific">Phialemonium thermophilum</name>
    <dbReference type="NCBI Taxonomy" id="223376"/>
    <lineage>
        <taxon>Eukaryota</taxon>
        <taxon>Fungi</taxon>
        <taxon>Dikarya</taxon>
        <taxon>Ascomycota</taxon>
        <taxon>Pezizomycotina</taxon>
        <taxon>Sordariomycetes</taxon>
        <taxon>Sordariomycetidae</taxon>
        <taxon>Cephalothecales</taxon>
        <taxon>Cephalothecaceae</taxon>
        <taxon>Phialemonium</taxon>
    </lineage>
</organism>
<evidence type="ECO:0008006" key="5">
    <source>
        <dbReference type="Google" id="ProtNLM"/>
    </source>
</evidence>
<evidence type="ECO:0000313" key="4">
    <source>
        <dbReference type="Proteomes" id="UP001586593"/>
    </source>
</evidence>
<feature type="region of interest" description="Disordered" evidence="1">
    <location>
        <begin position="136"/>
        <end position="174"/>
    </location>
</feature>
<evidence type="ECO:0000256" key="1">
    <source>
        <dbReference type="SAM" id="MobiDB-lite"/>
    </source>
</evidence>
<feature type="compositionally biased region" description="Low complexity" evidence="1">
    <location>
        <begin position="139"/>
        <end position="166"/>
    </location>
</feature>
<keyword evidence="4" id="KW-1185">Reference proteome</keyword>
<accession>A0ABR3W423</accession>
<gene>
    <name evidence="3" type="ORF">VTK73DRAFT_9168</name>
</gene>
<sequence>MRVSALALTALAALVRADLELDAEDVPAPCAVICKPVRELSSICDVDDSRVPDDHTQSLLEAQCICTNDSFDVGKITALCASCIKENAKTDDDKDGLEDVGSIMSTCGFASTSFASSQATLGETITVNATRPTASSQLTTTITGGSSAPSTTGSGASGATASATTSQSKNAGPTQAPRVAEYVAGLLAVGAAAVL</sequence>
<proteinExistence type="predicted"/>